<dbReference type="Proteomes" id="UP000186997">
    <property type="component" value="Unassembled WGS sequence"/>
</dbReference>
<sequence length="323" mass="35150">MKLTKRLFLGLAVGGTLATLPISALAQEWQPTRPIDFTIMAGPGGGADQIARFVQSVVEANDMTNRPLIPTNRGGGSGAEALLHLNDARDPDHTLMVTLNSFYTTPIRQEALGIDIETFTPITMMGVDPFVLWVHKDSGITDFDGFLAKVREMDGEYVMGGTGAGQEDSIVIAYMSSAYDLDIKYIPYDGGGAVAKDLAGQQIMATVNNPAEAKGFYEAGDFVPLLAFSDTRMDAYPDVPTIKELGHDFSYYNQRAIVGAPGMSDEAAAYYRDIFGQVYASDAWQDYLVSESLSPLPMDEAETRAYWATQVANHRQLLSEIDS</sequence>
<dbReference type="PIRSF" id="PIRSF017082">
    <property type="entry name" value="YflP"/>
    <property type="match status" value="1"/>
</dbReference>
<protein>
    <submittedName>
        <fullName evidence="3">Tripartite-type tricarboxylate transporter, receptor component TctC</fullName>
    </submittedName>
</protein>
<reference evidence="4" key="1">
    <citation type="submission" date="2017-01" db="EMBL/GenBank/DDBJ databases">
        <authorList>
            <person name="Varghese N."/>
            <person name="Submissions S."/>
        </authorList>
    </citation>
    <scope>NUCLEOTIDE SEQUENCE [LARGE SCALE GENOMIC DNA]</scope>
    <source>
        <strain evidence="4">DSM 29591</strain>
    </source>
</reference>
<dbReference type="Gene3D" id="3.40.190.150">
    <property type="entry name" value="Bordetella uptake gene, domain 1"/>
    <property type="match status" value="1"/>
</dbReference>
<keyword evidence="2" id="KW-0732">Signal</keyword>
<evidence type="ECO:0000256" key="2">
    <source>
        <dbReference type="SAM" id="SignalP"/>
    </source>
</evidence>
<dbReference type="InterPro" id="IPR042100">
    <property type="entry name" value="Bug_dom1"/>
</dbReference>
<dbReference type="PANTHER" id="PTHR42928">
    <property type="entry name" value="TRICARBOXYLATE-BINDING PROTEIN"/>
    <property type="match status" value="1"/>
</dbReference>
<organism evidence="3 4">
    <name type="scientific">Yoonia rosea</name>
    <dbReference type="NCBI Taxonomy" id="287098"/>
    <lineage>
        <taxon>Bacteria</taxon>
        <taxon>Pseudomonadati</taxon>
        <taxon>Pseudomonadota</taxon>
        <taxon>Alphaproteobacteria</taxon>
        <taxon>Rhodobacterales</taxon>
        <taxon>Paracoccaceae</taxon>
        <taxon>Yoonia</taxon>
    </lineage>
</organism>
<dbReference type="AlphaFoldDB" id="A0A1R3XHA6"/>
<keyword evidence="4" id="KW-1185">Reference proteome</keyword>
<dbReference type="Pfam" id="PF03401">
    <property type="entry name" value="TctC"/>
    <property type="match status" value="1"/>
</dbReference>
<dbReference type="Gene3D" id="3.40.190.10">
    <property type="entry name" value="Periplasmic binding protein-like II"/>
    <property type="match status" value="1"/>
</dbReference>
<name>A0A1R3XHA6_9RHOB</name>
<evidence type="ECO:0000313" key="4">
    <source>
        <dbReference type="Proteomes" id="UP000186997"/>
    </source>
</evidence>
<dbReference type="OrthoDB" id="7246401at2"/>
<proteinExistence type="inferred from homology"/>
<dbReference type="PANTHER" id="PTHR42928:SF1">
    <property type="entry name" value="BLR4371 PROTEIN"/>
    <property type="match status" value="1"/>
</dbReference>
<dbReference type="SUPFAM" id="SSF53850">
    <property type="entry name" value="Periplasmic binding protein-like II"/>
    <property type="match status" value="1"/>
</dbReference>
<feature type="chain" id="PRO_5012390519" evidence="2">
    <location>
        <begin position="27"/>
        <end position="323"/>
    </location>
</feature>
<dbReference type="STRING" id="287098.SAMN05421665_3027"/>
<dbReference type="CDD" id="cd07012">
    <property type="entry name" value="PBP2_Bug_TTT"/>
    <property type="match status" value="1"/>
</dbReference>
<dbReference type="InterPro" id="IPR005064">
    <property type="entry name" value="BUG"/>
</dbReference>
<evidence type="ECO:0000313" key="3">
    <source>
        <dbReference type="EMBL" id="SIT90215.1"/>
    </source>
</evidence>
<comment type="similarity">
    <text evidence="1">Belongs to the UPF0065 (bug) family.</text>
</comment>
<evidence type="ECO:0000256" key="1">
    <source>
        <dbReference type="ARBA" id="ARBA00006987"/>
    </source>
</evidence>
<keyword evidence="3" id="KW-0675">Receptor</keyword>
<dbReference type="RefSeq" id="WP_076660739.1">
    <property type="nucleotide sequence ID" value="NZ_FTPR01000003.1"/>
</dbReference>
<gene>
    <name evidence="3" type="ORF">SAMN05421665_3027</name>
</gene>
<accession>A0A1R3XHA6</accession>
<dbReference type="EMBL" id="FTPR01000003">
    <property type="protein sequence ID" value="SIT90215.1"/>
    <property type="molecule type" value="Genomic_DNA"/>
</dbReference>
<feature type="signal peptide" evidence="2">
    <location>
        <begin position="1"/>
        <end position="26"/>
    </location>
</feature>